<dbReference type="Pfam" id="PF06985">
    <property type="entry name" value="HET"/>
    <property type="match status" value="1"/>
</dbReference>
<dbReference type="Proteomes" id="UP001480595">
    <property type="component" value="Unassembled WGS sequence"/>
</dbReference>
<dbReference type="GeneID" id="92093461"/>
<feature type="domain" description="Heterokaryon incompatibility" evidence="2">
    <location>
        <begin position="48"/>
        <end position="102"/>
    </location>
</feature>
<evidence type="ECO:0000313" key="3">
    <source>
        <dbReference type="EMBL" id="KAK8058541.1"/>
    </source>
</evidence>
<reference evidence="3 4" key="1">
    <citation type="submission" date="2023-01" db="EMBL/GenBank/DDBJ databases">
        <title>Analysis of 21 Apiospora genomes using comparative genomics revels a genus with tremendous synthesis potential of carbohydrate active enzymes and secondary metabolites.</title>
        <authorList>
            <person name="Sorensen T."/>
        </authorList>
    </citation>
    <scope>NUCLEOTIDE SEQUENCE [LARGE SCALE GENOMIC DNA]</scope>
    <source>
        <strain evidence="3 4">CBS 135458</strain>
    </source>
</reference>
<comment type="caution">
    <text evidence="3">The sequence shown here is derived from an EMBL/GenBank/DDBJ whole genome shotgun (WGS) entry which is preliminary data.</text>
</comment>
<protein>
    <recommendedName>
        <fullName evidence="2">Heterokaryon incompatibility domain-containing protein</fullName>
    </recommendedName>
</protein>
<dbReference type="InterPro" id="IPR010730">
    <property type="entry name" value="HET"/>
</dbReference>
<name>A0ABR1UI14_9PEZI</name>
<evidence type="ECO:0000256" key="1">
    <source>
        <dbReference type="SAM" id="MobiDB-lite"/>
    </source>
</evidence>
<feature type="region of interest" description="Disordered" evidence="1">
    <location>
        <begin position="209"/>
        <end position="264"/>
    </location>
</feature>
<organism evidence="3 4">
    <name type="scientific">Apiospora phragmitis</name>
    <dbReference type="NCBI Taxonomy" id="2905665"/>
    <lineage>
        <taxon>Eukaryota</taxon>
        <taxon>Fungi</taxon>
        <taxon>Dikarya</taxon>
        <taxon>Ascomycota</taxon>
        <taxon>Pezizomycotina</taxon>
        <taxon>Sordariomycetes</taxon>
        <taxon>Xylariomycetidae</taxon>
        <taxon>Amphisphaeriales</taxon>
        <taxon>Apiosporaceae</taxon>
        <taxon>Apiospora</taxon>
    </lineage>
</organism>
<sequence>MGDTKLRRGQIAPRCGVEIAQVPFAMLDGIFTIDGILDVLGWRTLVSASALHDAVRLVQHLGIRYLWVDMLCSFWDPDDDGGGWMKNYLDTFKGAKVNIILPGHNFIEDPAKEFLIGEPEEVDTGRMEAVLEAIFRGENPPKKQELHAALFLDPFLTDPGALMDRLASPRKLFCMRNGDAIWACAHHCTHSRYDRLRVNPRECLLNPPPILTSPQLPPPASSLSPPALPPTRQLRKVQTGAPRSSPKIARRDSKGTMNGRPQDAKIRKSLAKSKSNLANTLHKEVLTRALSVPVADDSEFHSVFSSDPWLLRNTGVIHWPSFSTIIETLSRCHNMPCDENLVRFNQVAADIYGILEMAPAPWKWDSGIGHLPGI</sequence>
<gene>
    <name evidence="3" type="ORF">PG994_008989</name>
</gene>
<keyword evidence="4" id="KW-1185">Reference proteome</keyword>
<proteinExistence type="predicted"/>
<feature type="compositionally biased region" description="Pro residues" evidence="1">
    <location>
        <begin position="209"/>
        <end position="220"/>
    </location>
</feature>
<dbReference type="EMBL" id="JAQQWL010000009">
    <property type="protein sequence ID" value="KAK8058541.1"/>
    <property type="molecule type" value="Genomic_DNA"/>
</dbReference>
<dbReference type="RefSeq" id="XP_066713987.1">
    <property type="nucleotide sequence ID" value="XM_066860398.1"/>
</dbReference>
<accession>A0ABR1UI14</accession>
<evidence type="ECO:0000259" key="2">
    <source>
        <dbReference type="Pfam" id="PF06985"/>
    </source>
</evidence>
<evidence type="ECO:0000313" key="4">
    <source>
        <dbReference type="Proteomes" id="UP001480595"/>
    </source>
</evidence>